<keyword evidence="1" id="KW-1133">Transmembrane helix</keyword>
<comment type="caution">
    <text evidence="2">The sequence shown here is derived from an EMBL/GenBank/DDBJ whole genome shotgun (WGS) entry which is preliminary data.</text>
</comment>
<accession>A0A2P5AWW0</accession>
<keyword evidence="3" id="KW-1185">Reference proteome</keyword>
<name>A0A2P5AWW0_PARAD</name>
<reference evidence="3" key="1">
    <citation type="submission" date="2016-06" db="EMBL/GenBank/DDBJ databases">
        <title>Parallel loss of symbiosis genes in relatives of nitrogen-fixing non-legume Parasponia.</title>
        <authorList>
            <person name="Van Velzen R."/>
            <person name="Holmer R."/>
            <person name="Bu F."/>
            <person name="Rutten L."/>
            <person name="Van Zeijl A."/>
            <person name="Liu W."/>
            <person name="Santuari L."/>
            <person name="Cao Q."/>
            <person name="Sharma T."/>
            <person name="Shen D."/>
            <person name="Roswanjaya Y."/>
            <person name="Wardhani T."/>
            <person name="Kalhor M.S."/>
            <person name="Jansen J."/>
            <person name="Van den Hoogen J."/>
            <person name="Gungor B."/>
            <person name="Hartog M."/>
            <person name="Hontelez J."/>
            <person name="Verver J."/>
            <person name="Yang W.-C."/>
            <person name="Schijlen E."/>
            <person name="Repin R."/>
            <person name="Schilthuizen M."/>
            <person name="Schranz E."/>
            <person name="Heidstra R."/>
            <person name="Miyata K."/>
            <person name="Fedorova E."/>
            <person name="Kohlen W."/>
            <person name="Bisseling T."/>
            <person name="Smit S."/>
            <person name="Geurts R."/>
        </authorList>
    </citation>
    <scope>NUCLEOTIDE SEQUENCE [LARGE SCALE GENOMIC DNA]</scope>
    <source>
        <strain evidence="3">cv. WU1-14</strain>
    </source>
</reference>
<dbReference type="Proteomes" id="UP000237105">
    <property type="component" value="Unassembled WGS sequence"/>
</dbReference>
<feature type="non-terminal residue" evidence="2">
    <location>
        <position position="1"/>
    </location>
</feature>
<feature type="transmembrane region" description="Helical" evidence="1">
    <location>
        <begin position="18"/>
        <end position="39"/>
    </location>
</feature>
<evidence type="ECO:0000256" key="1">
    <source>
        <dbReference type="SAM" id="Phobius"/>
    </source>
</evidence>
<evidence type="ECO:0000313" key="3">
    <source>
        <dbReference type="Proteomes" id="UP000237105"/>
    </source>
</evidence>
<evidence type="ECO:0000313" key="2">
    <source>
        <dbReference type="EMBL" id="PON41015.1"/>
    </source>
</evidence>
<sequence length="101" mass="12124">RGTQNPYIYVIHMQTTKYVHFGSVITLVIFLFIIIFSSIKRRVTVFSKYCLHRSLYFSNHKISITSLMKYISIKSQQQDGSYTKFGFRSNRVQQEHRRRPR</sequence>
<keyword evidence="1" id="KW-0472">Membrane</keyword>
<organism evidence="2 3">
    <name type="scientific">Parasponia andersonii</name>
    <name type="common">Sponia andersonii</name>
    <dbReference type="NCBI Taxonomy" id="3476"/>
    <lineage>
        <taxon>Eukaryota</taxon>
        <taxon>Viridiplantae</taxon>
        <taxon>Streptophyta</taxon>
        <taxon>Embryophyta</taxon>
        <taxon>Tracheophyta</taxon>
        <taxon>Spermatophyta</taxon>
        <taxon>Magnoliopsida</taxon>
        <taxon>eudicotyledons</taxon>
        <taxon>Gunneridae</taxon>
        <taxon>Pentapetalae</taxon>
        <taxon>rosids</taxon>
        <taxon>fabids</taxon>
        <taxon>Rosales</taxon>
        <taxon>Cannabaceae</taxon>
        <taxon>Parasponia</taxon>
    </lineage>
</organism>
<dbReference type="EMBL" id="JXTB01000425">
    <property type="protein sequence ID" value="PON41015.1"/>
    <property type="molecule type" value="Genomic_DNA"/>
</dbReference>
<dbReference type="AlphaFoldDB" id="A0A2P5AWW0"/>
<protein>
    <recommendedName>
        <fullName evidence="4">Transmembrane protein</fullName>
    </recommendedName>
</protein>
<gene>
    <name evidence="2" type="ORF">PanWU01x14_292720</name>
</gene>
<keyword evidence="1" id="KW-0812">Transmembrane</keyword>
<evidence type="ECO:0008006" key="4">
    <source>
        <dbReference type="Google" id="ProtNLM"/>
    </source>
</evidence>
<proteinExistence type="predicted"/>